<evidence type="ECO:0000256" key="3">
    <source>
        <dbReference type="ARBA" id="ARBA00004456"/>
    </source>
</evidence>
<dbReference type="PANTHER" id="PTHR11474:SF95">
    <property type="entry name" value="POLYPHENOL OXIDASE, CHLOROPLASTIC-LIKE"/>
    <property type="match status" value="1"/>
</dbReference>
<dbReference type="Gene3D" id="1.10.1280.10">
    <property type="entry name" value="Di-copper center containing domain from catechol oxidase"/>
    <property type="match status" value="2"/>
</dbReference>
<reference evidence="10" key="1">
    <citation type="journal article" date="2023" name="Proc. Natl. Acad. Sci. U.S.A.">
        <title>Genomic and structural basis for evolution of tropane alkaloid biosynthesis.</title>
        <authorList>
            <person name="Wanga Y.-J."/>
            <person name="Taina T."/>
            <person name="Yua J.-Y."/>
            <person name="Lia J."/>
            <person name="Xua B."/>
            <person name="Chenc J."/>
            <person name="D'Auriad J.C."/>
            <person name="Huanga J.-P."/>
            <person name="Huanga S.-X."/>
        </authorList>
    </citation>
    <scope>NUCLEOTIDE SEQUENCE [LARGE SCALE GENOMIC DNA]</scope>
    <source>
        <strain evidence="10">cv. KIB-2019</strain>
    </source>
</reference>
<accession>A0A9Q1LBZ7</accession>
<dbReference type="InterPro" id="IPR008922">
    <property type="entry name" value="Di-copper_centre_dom_sf"/>
</dbReference>
<comment type="catalytic activity">
    <reaction evidence="1">
        <text>2 catechol + O2 = 2 1,2-benzoquinone + 2 H2O</text>
        <dbReference type="Rhea" id="RHEA:21632"/>
        <dbReference type="ChEBI" id="CHEBI:15377"/>
        <dbReference type="ChEBI" id="CHEBI:15379"/>
        <dbReference type="ChEBI" id="CHEBI:17253"/>
        <dbReference type="ChEBI" id="CHEBI:18135"/>
        <dbReference type="EC" id="1.10.3.1"/>
    </reaction>
</comment>
<feature type="domain" description="Tyrosinase copper-binding" evidence="8">
    <location>
        <begin position="319"/>
        <end position="330"/>
    </location>
</feature>
<dbReference type="Proteomes" id="UP001152561">
    <property type="component" value="Unassembled WGS sequence"/>
</dbReference>
<dbReference type="EC" id="1.10.3.1" evidence="4"/>
<dbReference type="AlphaFoldDB" id="A0A9Q1LBZ7"/>
<dbReference type="GO" id="GO:0009543">
    <property type="term" value="C:chloroplast thylakoid lumen"/>
    <property type="evidence" value="ECO:0007669"/>
    <property type="project" value="UniProtKB-SubCell"/>
</dbReference>
<organism evidence="9 10">
    <name type="scientific">Anisodus acutangulus</name>
    <dbReference type="NCBI Taxonomy" id="402998"/>
    <lineage>
        <taxon>Eukaryota</taxon>
        <taxon>Viridiplantae</taxon>
        <taxon>Streptophyta</taxon>
        <taxon>Embryophyta</taxon>
        <taxon>Tracheophyta</taxon>
        <taxon>Spermatophyta</taxon>
        <taxon>Magnoliopsida</taxon>
        <taxon>eudicotyledons</taxon>
        <taxon>Gunneridae</taxon>
        <taxon>Pentapetalae</taxon>
        <taxon>asterids</taxon>
        <taxon>lamiids</taxon>
        <taxon>Solanales</taxon>
        <taxon>Solanaceae</taxon>
        <taxon>Solanoideae</taxon>
        <taxon>Hyoscyameae</taxon>
        <taxon>Anisodus</taxon>
    </lineage>
</organism>
<dbReference type="PRINTS" id="PR00092">
    <property type="entry name" value="TYROSINASE"/>
</dbReference>
<dbReference type="PANTHER" id="PTHR11474">
    <property type="entry name" value="TYROSINASE FAMILY MEMBER"/>
    <property type="match status" value="1"/>
</dbReference>
<dbReference type="SUPFAM" id="SSF48056">
    <property type="entry name" value="Di-copper centre-containing domain"/>
    <property type="match status" value="1"/>
</dbReference>
<gene>
    <name evidence="9" type="ORF">K7X08_034124</name>
</gene>
<dbReference type="GO" id="GO:0046872">
    <property type="term" value="F:metal ion binding"/>
    <property type="evidence" value="ECO:0007669"/>
    <property type="project" value="UniProtKB-KW"/>
</dbReference>
<dbReference type="GO" id="GO:0004097">
    <property type="term" value="F:catechol oxidase activity"/>
    <property type="evidence" value="ECO:0007669"/>
    <property type="project" value="UniProtKB-EC"/>
</dbReference>
<keyword evidence="10" id="KW-1185">Reference proteome</keyword>
<dbReference type="OrthoDB" id="6132182at2759"/>
<dbReference type="EMBL" id="JAJAGQ010000021">
    <property type="protein sequence ID" value="KAJ8531630.1"/>
    <property type="molecule type" value="Genomic_DNA"/>
</dbReference>
<comment type="caution">
    <text evidence="9">The sequence shown here is derived from an EMBL/GenBank/DDBJ whole genome shotgun (WGS) entry which is preliminary data.</text>
</comment>
<evidence type="ECO:0000259" key="8">
    <source>
        <dbReference type="PROSITE" id="PS00498"/>
    </source>
</evidence>
<sequence>MASNFLVTSCTTIFSPSKFSQSPSQIFVRAKRICNFKVNCKIRNSTINHEDEGKHFTGKLDRRNVLLGLGGLYGATNLIGVANEPLALGQPVPPPDLLTCSTTSLHDGSSVPFTCCPPFPKDLSNIPTYKLPNVSKVKIRPAAHNVTQEYMSKYSTAIQRMKELDKDDPLNFIWYLYFERILGSLIGDDTFGLPFWNYDSKVGMQMPSLYNIVNSPLYDPNRNQNHFPPNVIDLGFTTIDLNASREQKINNNLTMMYRQMLTNAPCPQLFFGNPIRGEQPIRGMGTIENIPHNVVHRWVGNPKNTFRENMDTFYSAARDPIFYAHHANIDRMWTVWKTLGGKRCDFGDR</sequence>
<protein>
    <recommendedName>
        <fullName evidence="4">catechol oxidase</fullName>
        <ecNumber evidence="4">1.10.3.1</ecNumber>
    </recommendedName>
</protein>
<dbReference type="InterPro" id="IPR002227">
    <property type="entry name" value="Tyrosinase_Cu-bd"/>
</dbReference>
<evidence type="ECO:0000256" key="5">
    <source>
        <dbReference type="ARBA" id="ARBA00022723"/>
    </source>
</evidence>
<proteinExistence type="predicted"/>
<dbReference type="InterPro" id="IPR050316">
    <property type="entry name" value="Tyrosinase/Hemocyanin"/>
</dbReference>
<evidence type="ECO:0000313" key="10">
    <source>
        <dbReference type="Proteomes" id="UP001152561"/>
    </source>
</evidence>
<keyword evidence="7" id="KW-0793">Thylakoid</keyword>
<evidence type="ECO:0000256" key="6">
    <source>
        <dbReference type="ARBA" id="ARBA00022946"/>
    </source>
</evidence>
<evidence type="ECO:0000313" key="9">
    <source>
        <dbReference type="EMBL" id="KAJ8531630.1"/>
    </source>
</evidence>
<keyword evidence="5" id="KW-0479">Metal-binding</keyword>
<name>A0A9Q1LBZ7_9SOLA</name>
<evidence type="ECO:0000256" key="4">
    <source>
        <dbReference type="ARBA" id="ARBA00012298"/>
    </source>
</evidence>
<comment type="function">
    <text evidence="2">Catalyzes the oxidation of mono- and o-diphenols to o-diquinones.</text>
</comment>
<evidence type="ECO:0000256" key="2">
    <source>
        <dbReference type="ARBA" id="ARBA00002400"/>
    </source>
</evidence>
<evidence type="ECO:0000256" key="1">
    <source>
        <dbReference type="ARBA" id="ARBA00001628"/>
    </source>
</evidence>
<dbReference type="PROSITE" id="PS00498">
    <property type="entry name" value="TYROSINASE_2"/>
    <property type="match status" value="1"/>
</dbReference>
<dbReference type="Pfam" id="PF00264">
    <property type="entry name" value="Tyrosinase"/>
    <property type="match status" value="1"/>
</dbReference>
<evidence type="ECO:0000256" key="7">
    <source>
        <dbReference type="ARBA" id="ARBA00023078"/>
    </source>
</evidence>
<comment type="subcellular location">
    <subcellularLocation>
        <location evidence="3">Plastid</location>
        <location evidence="3">Chloroplast thylakoid lumen</location>
    </subcellularLocation>
</comment>
<keyword evidence="6" id="KW-0809">Transit peptide</keyword>